<feature type="compositionally biased region" description="Basic and acidic residues" evidence="1">
    <location>
        <begin position="112"/>
        <end position="129"/>
    </location>
</feature>
<evidence type="ECO:0000256" key="1">
    <source>
        <dbReference type="SAM" id="MobiDB-lite"/>
    </source>
</evidence>
<proteinExistence type="predicted"/>
<dbReference type="VEuPathDB" id="FungiDB:H310_11410"/>
<dbReference type="EMBL" id="KI913982">
    <property type="protein sequence ID" value="ETV95142.1"/>
    <property type="molecule type" value="Genomic_DNA"/>
</dbReference>
<gene>
    <name evidence="2" type="ORF">H310_11410</name>
</gene>
<dbReference type="AlphaFoldDB" id="A0A024TP47"/>
<reference evidence="2" key="1">
    <citation type="submission" date="2013-12" db="EMBL/GenBank/DDBJ databases">
        <title>The Genome Sequence of Aphanomyces invadans NJM9701.</title>
        <authorList>
            <consortium name="The Broad Institute Genomics Platform"/>
            <person name="Russ C."/>
            <person name="Tyler B."/>
            <person name="van West P."/>
            <person name="Dieguez-Uribeondo J."/>
            <person name="Young S.K."/>
            <person name="Zeng Q."/>
            <person name="Gargeya S."/>
            <person name="Fitzgerald M."/>
            <person name="Abouelleil A."/>
            <person name="Alvarado L."/>
            <person name="Chapman S.B."/>
            <person name="Gainer-Dewar J."/>
            <person name="Goldberg J."/>
            <person name="Griggs A."/>
            <person name="Gujja S."/>
            <person name="Hansen M."/>
            <person name="Howarth C."/>
            <person name="Imamovic A."/>
            <person name="Ireland A."/>
            <person name="Larimer J."/>
            <person name="McCowan C."/>
            <person name="Murphy C."/>
            <person name="Pearson M."/>
            <person name="Poon T.W."/>
            <person name="Priest M."/>
            <person name="Roberts A."/>
            <person name="Saif S."/>
            <person name="Shea T."/>
            <person name="Sykes S."/>
            <person name="Wortman J."/>
            <person name="Nusbaum C."/>
            <person name="Birren B."/>
        </authorList>
    </citation>
    <scope>NUCLEOTIDE SEQUENCE [LARGE SCALE GENOMIC DNA]</scope>
    <source>
        <strain evidence="2">NJM9701</strain>
    </source>
</reference>
<dbReference type="RefSeq" id="XP_008876315.1">
    <property type="nucleotide sequence ID" value="XM_008878093.1"/>
</dbReference>
<accession>A0A024TP47</accession>
<sequence>MSKRARLPARVGVLHEPRHDQHVRNQHSHERLHRQMLVQTRNCTPRLRMTWRSSGLRQCWRPAKSAMMRPTGTCVKFTAMFHSGVAGDRDRPRAAPSCGISHRFANGRRVHHDGPAGRERHGAPKEERAAAAPLARARIGQDPRWTGRRGSQTLARLVAQLGRPTWTKEFQAAVRVPPTAQPRPCSWPF</sequence>
<feature type="region of interest" description="Disordered" evidence="1">
    <location>
        <begin position="107"/>
        <end position="134"/>
    </location>
</feature>
<name>A0A024TP47_9STRA</name>
<protein>
    <submittedName>
        <fullName evidence="2">Uncharacterized protein</fullName>
    </submittedName>
</protein>
<organism evidence="2">
    <name type="scientific">Aphanomyces invadans</name>
    <dbReference type="NCBI Taxonomy" id="157072"/>
    <lineage>
        <taxon>Eukaryota</taxon>
        <taxon>Sar</taxon>
        <taxon>Stramenopiles</taxon>
        <taxon>Oomycota</taxon>
        <taxon>Saprolegniomycetes</taxon>
        <taxon>Saprolegniales</taxon>
        <taxon>Verrucalvaceae</taxon>
        <taxon>Aphanomyces</taxon>
    </lineage>
</organism>
<dbReference type="GeneID" id="20088460"/>
<evidence type="ECO:0000313" key="2">
    <source>
        <dbReference type="EMBL" id="ETV95142.1"/>
    </source>
</evidence>